<dbReference type="GO" id="GO:0005743">
    <property type="term" value="C:mitochondrial inner membrane"/>
    <property type="evidence" value="ECO:0007669"/>
    <property type="project" value="InterPro"/>
</dbReference>
<keyword evidence="2" id="KW-1185">Reference proteome</keyword>
<dbReference type="GO" id="GO:0045271">
    <property type="term" value="C:respiratory chain complex I"/>
    <property type="evidence" value="ECO:0007669"/>
    <property type="project" value="InterPro"/>
</dbReference>
<gene>
    <name evidence="1" type="ORF">CAOG_001567</name>
</gene>
<dbReference type="AlphaFoldDB" id="A0A0D2U4Z1"/>
<dbReference type="EMBL" id="KE346361">
    <property type="protein sequence ID" value="KJE90226.1"/>
    <property type="molecule type" value="Genomic_DNA"/>
</dbReference>
<dbReference type="PANTHER" id="PTHR36987">
    <property type="entry name" value="NADH DEHYDROGENASE [UBIQUINONE] 1 BETA SUBCOMPLEX SUBUNIT 2-LIKE"/>
    <property type="match status" value="1"/>
</dbReference>
<evidence type="ECO:0000313" key="1">
    <source>
        <dbReference type="EMBL" id="KJE90226.1"/>
    </source>
</evidence>
<reference evidence="2" key="1">
    <citation type="submission" date="2011-02" db="EMBL/GenBank/DDBJ databases">
        <title>The Genome Sequence of Capsaspora owczarzaki ATCC 30864.</title>
        <authorList>
            <person name="Russ C."/>
            <person name="Cuomo C."/>
            <person name="Burger G."/>
            <person name="Gray M.W."/>
            <person name="Holland P.W.H."/>
            <person name="King N."/>
            <person name="Lang F.B.F."/>
            <person name="Roger A.J."/>
            <person name="Ruiz-Trillo I."/>
            <person name="Young S.K."/>
            <person name="Zeng Q."/>
            <person name="Gargeya S."/>
            <person name="Alvarado L."/>
            <person name="Berlin A."/>
            <person name="Chapman S.B."/>
            <person name="Chen Z."/>
            <person name="Freedman E."/>
            <person name="Gellesch M."/>
            <person name="Goldberg J."/>
            <person name="Griggs A."/>
            <person name="Gujja S."/>
            <person name="Heilman E."/>
            <person name="Heiman D."/>
            <person name="Howarth C."/>
            <person name="Mehta T."/>
            <person name="Neiman D."/>
            <person name="Pearson M."/>
            <person name="Roberts A."/>
            <person name="Saif S."/>
            <person name="Shea T."/>
            <person name="Shenoy N."/>
            <person name="Sisk P."/>
            <person name="Stolte C."/>
            <person name="Sykes S."/>
            <person name="White J."/>
            <person name="Yandava C."/>
            <person name="Haas B."/>
            <person name="Nusbaum C."/>
            <person name="Birren B."/>
        </authorList>
    </citation>
    <scope>NUCLEOTIDE SEQUENCE</scope>
    <source>
        <strain evidence="2">ATCC 30864</strain>
    </source>
</reference>
<dbReference type="OrthoDB" id="531564at2759"/>
<dbReference type="OMA" id="MMYRAKQ"/>
<name>A0A0D2U4Z1_CAPO3</name>
<sequence length="65" mass="7391">MGGAAVAAHGKTWHHYAGKLMGATMWFWVFHRLREDGDVLLGYRKAWEHKGHHGSHHTQGDPSHH</sequence>
<accession>A0A0D2U4Z1</accession>
<dbReference type="RefSeq" id="XP_004364435.1">
    <property type="nucleotide sequence ID" value="XM_004364378.2"/>
</dbReference>
<dbReference type="InParanoid" id="A0A0D2U4Z1"/>
<protein>
    <recommendedName>
        <fullName evidence="3">NADH dehydrogenase [ubiquinone] 1 beta subcomplex subunit 2</fullName>
    </recommendedName>
</protein>
<dbReference type="InterPro" id="IPR044980">
    <property type="entry name" value="NDUFB2_plant/fungi"/>
</dbReference>
<dbReference type="Proteomes" id="UP000008743">
    <property type="component" value="Unassembled WGS sequence"/>
</dbReference>
<proteinExistence type="predicted"/>
<evidence type="ECO:0008006" key="3">
    <source>
        <dbReference type="Google" id="ProtNLM"/>
    </source>
</evidence>
<evidence type="ECO:0000313" key="2">
    <source>
        <dbReference type="Proteomes" id="UP000008743"/>
    </source>
</evidence>
<dbReference type="PANTHER" id="PTHR36987:SF1">
    <property type="entry name" value="NADH DEHYDROGENASE [UBIQUINONE] 1 BETA SUBCOMPLEX SUBUNIT 2"/>
    <property type="match status" value="1"/>
</dbReference>
<organism evidence="1 2">
    <name type="scientific">Capsaspora owczarzaki (strain ATCC 30864)</name>
    <dbReference type="NCBI Taxonomy" id="595528"/>
    <lineage>
        <taxon>Eukaryota</taxon>
        <taxon>Filasterea</taxon>
        <taxon>Capsaspora</taxon>
    </lineage>
</organism>
<dbReference type="PhylomeDB" id="A0A0D2U4Z1"/>